<comment type="caution">
    <text evidence="2">The sequence shown here is derived from an EMBL/GenBank/DDBJ whole genome shotgun (WGS) entry which is preliminary data.</text>
</comment>
<keyword evidence="1" id="KW-0472">Membrane</keyword>
<keyword evidence="1" id="KW-1133">Transmembrane helix</keyword>
<keyword evidence="1" id="KW-0812">Transmembrane</keyword>
<name>A0A3M7QAU2_BRAPC</name>
<feature type="transmembrane region" description="Helical" evidence="1">
    <location>
        <begin position="12"/>
        <end position="31"/>
    </location>
</feature>
<sequence length="63" mass="7150">MSLFGQQGGDMIIYWMKHALVIFYALDVDLIGFDLSHMCNGSFGHILFSLIGMIPLPYLPWTI</sequence>
<evidence type="ECO:0000256" key="1">
    <source>
        <dbReference type="SAM" id="Phobius"/>
    </source>
</evidence>
<reference evidence="2 3" key="1">
    <citation type="journal article" date="2018" name="Sci. Rep.">
        <title>Genomic signatures of local adaptation to the degree of environmental predictability in rotifers.</title>
        <authorList>
            <person name="Franch-Gras L."/>
            <person name="Hahn C."/>
            <person name="Garcia-Roger E.M."/>
            <person name="Carmona M.J."/>
            <person name="Serra M."/>
            <person name="Gomez A."/>
        </authorList>
    </citation>
    <scope>NUCLEOTIDE SEQUENCE [LARGE SCALE GENOMIC DNA]</scope>
    <source>
        <strain evidence="2">HYR1</strain>
    </source>
</reference>
<gene>
    <name evidence="2" type="ORF">BpHYR1_002020</name>
</gene>
<dbReference type="Proteomes" id="UP000276133">
    <property type="component" value="Unassembled WGS sequence"/>
</dbReference>
<evidence type="ECO:0000313" key="2">
    <source>
        <dbReference type="EMBL" id="RNA08433.1"/>
    </source>
</evidence>
<accession>A0A3M7QAU2</accession>
<dbReference type="AlphaFoldDB" id="A0A3M7QAU2"/>
<protein>
    <submittedName>
        <fullName evidence="2">Uncharacterized protein</fullName>
    </submittedName>
</protein>
<evidence type="ECO:0000313" key="3">
    <source>
        <dbReference type="Proteomes" id="UP000276133"/>
    </source>
</evidence>
<feature type="transmembrane region" description="Helical" evidence="1">
    <location>
        <begin position="43"/>
        <end position="61"/>
    </location>
</feature>
<proteinExistence type="predicted"/>
<dbReference type="EMBL" id="REGN01006750">
    <property type="protein sequence ID" value="RNA08433.1"/>
    <property type="molecule type" value="Genomic_DNA"/>
</dbReference>
<keyword evidence="3" id="KW-1185">Reference proteome</keyword>
<organism evidence="2 3">
    <name type="scientific">Brachionus plicatilis</name>
    <name type="common">Marine rotifer</name>
    <name type="synonym">Brachionus muelleri</name>
    <dbReference type="NCBI Taxonomy" id="10195"/>
    <lineage>
        <taxon>Eukaryota</taxon>
        <taxon>Metazoa</taxon>
        <taxon>Spiralia</taxon>
        <taxon>Gnathifera</taxon>
        <taxon>Rotifera</taxon>
        <taxon>Eurotatoria</taxon>
        <taxon>Monogononta</taxon>
        <taxon>Pseudotrocha</taxon>
        <taxon>Ploima</taxon>
        <taxon>Brachionidae</taxon>
        <taxon>Brachionus</taxon>
    </lineage>
</organism>